<dbReference type="EMBL" id="CP044399">
    <property type="protein sequence ID" value="QFI37268.1"/>
    <property type="molecule type" value="Genomic_DNA"/>
</dbReference>
<feature type="domain" description="N-acetyltransferase" evidence="1">
    <location>
        <begin position="9"/>
        <end position="177"/>
    </location>
</feature>
<dbReference type="OrthoDB" id="9801656at2"/>
<dbReference type="InterPro" id="IPR016181">
    <property type="entry name" value="Acyl_CoA_acyltransferase"/>
</dbReference>
<dbReference type="RefSeq" id="WP_019442755.1">
    <property type="nucleotide sequence ID" value="NZ_ALOE01000037.1"/>
</dbReference>
<evidence type="ECO:0000313" key="2">
    <source>
        <dbReference type="EMBL" id="QFI37268.1"/>
    </source>
</evidence>
<dbReference type="InterPro" id="IPR000182">
    <property type="entry name" value="GNAT_dom"/>
</dbReference>
<name>A0A5J6WJ27_MORMI</name>
<dbReference type="PANTHER" id="PTHR43792:SF1">
    <property type="entry name" value="N-ACETYLTRANSFERASE DOMAIN-CONTAINING PROTEIN"/>
    <property type="match status" value="1"/>
</dbReference>
<evidence type="ECO:0000313" key="3">
    <source>
        <dbReference type="Proteomes" id="UP000327424"/>
    </source>
</evidence>
<keyword evidence="3" id="KW-1185">Reference proteome</keyword>
<dbReference type="PROSITE" id="PS51186">
    <property type="entry name" value="GNAT"/>
    <property type="match status" value="1"/>
</dbReference>
<sequence length="184" mass="21295">MIELKTDRLVLRQWKKSDYFAFAEMTADPLVMRFFPKVLSQIESDQLASKIESLINDNGWGFWAVELKETSTFIGFVGLHYQDQDIPNAPFTEIGWRLSSKYWGVGYAPEAAQAALKFAFEELNETAVYAFTTTVNQPSRNVMTKIGMIDIKQNFNHPKLSDDHELVRHCLYRISKEMWRKSTA</sequence>
<keyword evidence="2" id="KW-0808">Transferase</keyword>
<dbReference type="InterPro" id="IPR051531">
    <property type="entry name" value="N-acetyltransferase"/>
</dbReference>
<dbReference type="AlphaFoldDB" id="A0A5J6WJ27"/>
<dbReference type="SUPFAM" id="SSF55729">
    <property type="entry name" value="Acyl-CoA N-acyltransferases (Nat)"/>
    <property type="match status" value="1"/>
</dbReference>
<dbReference type="PANTHER" id="PTHR43792">
    <property type="entry name" value="GNAT FAMILY, PUTATIVE (AFU_ORTHOLOGUE AFUA_3G00765)-RELATED-RELATED"/>
    <property type="match status" value="1"/>
</dbReference>
<protein>
    <submittedName>
        <fullName evidence="2">GNAT family N-acetyltransferase</fullName>
    </submittedName>
</protein>
<organism evidence="2 3">
    <name type="scientific">Moritella marina ATCC 15381</name>
    <dbReference type="NCBI Taxonomy" id="1202962"/>
    <lineage>
        <taxon>Bacteria</taxon>
        <taxon>Pseudomonadati</taxon>
        <taxon>Pseudomonadota</taxon>
        <taxon>Gammaproteobacteria</taxon>
        <taxon>Alteromonadales</taxon>
        <taxon>Moritellaceae</taxon>
        <taxon>Moritella</taxon>
    </lineage>
</organism>
<dbReference type="KEGG" id="mmaa:FR932_05210"/>
<proteinExistence type="predicted"/>
<evidence type="ECO:0000259" key="1">
    <source>
        <dbReference type="PROSITE" id="PS51186"/>
    </source>
</evidence>
<dbReference type="Gene3D" id="3.40.630.30">
    <property type="match status" value="1"/>
</dbReference>
<dbReference type="Pfam" id="PF13302">
    <property type="entry name" value="Acetyltransf_3"/>
    <property type="match status" value="1"/>
</dbReference>
<gene>
    <name evidence="2" type="ORF">FR932_05210</name>
</gene>
<dbReference type="GO" id="GO:0016747">
    <property type="term" value="F:acyltransferase activity, transferring groups other than amino-acyl groups"/>
    <property type="evidence" value="ECO:0007669"/>
    <property type="project" value="InterPro"/>
</dbReference>
<dbReference type="Proteomes" id="UP000327424">
    <property type="component" value="Chromosome"/>
</dbReference>
<reference evidence="2 3" key="1">
    <citation type="submission" date="2019-09" db="EMBL/GenBank/DDBJ databases">
        <title>Hybrid Assembly of the complete Genome of the Deep-Sea Bacterium Moritella marina from long Nanopore and Illumina reads.</title>
        <authorList>
            <person name="Magin S."/>
            <person name="Georgoulis A."/>
            <person name="Papadimitriou K."/>
            <person name="Iliakis G."/>
            <person name="Vorgias C.E."/>
        </authorList>
    </citation>
    <scope>NUCLEOTIDE SEQUENCE [LARGE SCALE GENOMIC DNA]</scope>
    <source>
        <strain evidence="2 3">MP-1</strain>
    </source>
</reference>
<accession>A0A5J6WJ27</accession>